<evidence type="ECO:0000313" key="1">
    <source>
        <dbReference type="EMBL" id="SFR92588.1"/>
    </source>
</evidence>
<name>A0A1I6KNM4_9EURY</name>
<protein>
    <submittedName>
        <fullName evidence="1">Uncharacterized protein</fullName>
    </submittedName>
</protein>
<accession>A0A1I6KNM4</accession>
<dbReference type="Proteomes" id="UP000199062">
    <property type="component" value="Unassembled WGS sequence"/>
</dbReference>
<proteinExistence type="predicted"/>
<evidence type="ECO:0000313" key="2">
    <source>
        <dbReference type="Proteomes" id="UP000199062"/>
    </source>
</evidence>
<reference evidence="1 2" key="1">
    <citation type="submission" date="2016-10" db="EMBL/GenBank/DDBJ databases">
        <authorList>
            <person name="de Groot N.N."/>
        </authorList>
    </citation>
    <scope>NUCLEOTIDE SEQUENCE [LARGE SCALE GENOMIC DNA]</scope>
    <source>
        <strain evidence="1 2">CGMCC 1.10457</strain>
    </source>
</reference>
<dbReference type="AlphaFoldDB" id="A0A1I6KNM4"/>
<gene>
    <name evidence="1" type="ORF">SAMN05216559_1105</name>
</gene>
<keyword evidence="2" id="KW-1185">Reference proteome</keyword>
<dbReference type="STRING" id="767519.SAMN05216559_1105"/>
<dbReference type="EMBL" id="FOZK01000001">
    <property type="protein sequence ID" value="SFR92588.1"/>
    <property type="molecule type" value="Genomic_DNA"/>
</dbReference>
<organism evidence="1 2">
    <name type="scientific">Halomicrobium zhouii</name>
    <dbReference type="NCBI Taxonomy" id="767519"/>
    <lineage>
        <taxon>Archaea</taxon>
        <taxon>Methanobacteriati</taxon>
        <taxon>Methanobacteriota</taxon>
        <taxon>Stenosarchaea group</taxon>
        <taxon>Halobacteria</taxon>
        <taxon>Halobacteriales</taxon>
        <taxon>Haloarculaceae</taxon>
        <taxon>Halomicrobium</taxon>
    </lineage>
</organism>
<sequence length="58" mass="6516">MVGQVEVVPVSERCAFTRASYLYDAEAGECVPWDWRKMQPIAESQREVERAVADVEGA</sequence>